<dbReference type="InterPro" id="IPR042099">
    <property type="entry name" value="ANL_N_sf"/>
</dbReference>
<dbReference type="PANTHER" id="PTHR43439">
    <property type="entry name" value="PHENYLACETATE-COENZYME A LIGASE"/>
    <property type="match status" value="1"/>
</dbReference>
<evidence type="ECO:0000259" key="3">
    <source>
        <dbReference type="Pfam" id="PF00501"/>
    </source>
</evidence>
<evidence type="ECO:0000256" key="1">
    <source>
        <dbReference type="ARBA" id="ARBA00022450"/>
    </source>
</evidence>
<keyword evidence="2" id="KW-0597">Phosphoprotein</keyword>
<evidence type="ECO:0000313" key="5">
    <source>
        <dbReference type="Proteomes" id="UP000624404"/>
    </source>
</evidence>
<dbReference type="PROSITE" id="PS00455">
    <property type="entry name" value="AMP_BINDING"/>
    <property type="match status" value="1"/>
</dbReference>
<reference evidence="4" key="1">
    <citation type="submission" date="2020-10" db="EMBL/GenBank/DDBJ databases">
        <authorList>
            <person name="Kusch S."/>
        </authorList>
    </citation>
    <scope>NUCLEOTIDE SEQUENCE</scope>
    <source>
        <strain evidence="4">SwB9</strain>
    </source>
</reference>
<dbReference type="SUPFAM" id="SSF56801">
    <property type="entry name" value="Acetyl-CoA synthetase-like"/>
    <property type="match status" value="1"/>
</dbReference>
<organism evidence="4 5">
    <name type="scientific">Sclerotinia trifoliorum</name>
    <dbReference type="NCBI Taxonomy" id="28548"/>
    <lineage>
        <taxon>Eukaryota</taxon>
        <taxon>Fungi</taxon>
        <taxon>Dikarya</taxon>
        <taxon>Ascomycota</taxon>
        <taxon>Pezizomycotina</taxon>
        <taxon>Leotiomycetes</taxon>
        <taxon>Helotiales</taxon>
        <taxon>Sclerotiniaceae</taxon>
        <taxon>Sclerotinia</taxon>
    </lineage>
</organism>
<evidence type="ECO:0000313" key="4">
    <source>
        <dbReference type="EMBL" id="CAD6445020.1"/>
    </source>
</evidence>
<dbReference type="AlphaFoldDB" id="A0A8H2ZSL9"/>
<comment type="caution">
    <text evidence="4">The sequence shown here is derived from an EMBL/GenBank/DDBJ whole genome shotgun (WGS) entry which is preliminary data.</text>
</comment>
<keyword evidence="5" id="KW-1185">Reference proteome</keyword>
<dbReference type="PANTHER" id="PTHR43439:SF2">
    <property type="entry name" value="ENZYME, PUTATIVE (JCVI)-RELATED"/>
    <property type="match status" value="1"/>
</dbReference>
<dbReference type="InterPro" id="IPR000873">
    <property type="entry name" value="AMP-dep_synth/lig_dom"/>
</dbReference>
<dbReference type="Pfam" id="PF23562">
    <property type="entry name" value="AMP-binding_C_3"/>
    <property type="match status" value="1"/>
</dbReference>
<dbReference type="EMBL" id="CAJHIA010000013">
    <property type="protein sequence ID" value="CAD6445020.1"/>
    <property type="molecule type" value="Genomic_DNA"/>
</dbReference>
<name>A0A8H2ZSL9_9HELO</name>
<feature type="domain" description="AMP-dependent synthetase/ligase" evidence="3">
    <location>
        <begin position="26"/>
        <end position="352"/>
    </location>
</feature>
<dbReference type="InterPro" id="IPR020845">
    <property type="entry name" value="AMP-binding_CS"/>
</dbReference>
<sequence length="545" mass="60992">MTNTHSLPIPGVKHGERMALSILDERAQTDPQSPWVSVPVDEEDISKGYKDITYSQFANAVNHAAHWLVQHLPASQESFEPFAYVGPKDLRYPILAMAAGKVGRVMVLPSPMMTPEAQLHILDTKKCNLYVRPDSMEKVVDNTVSRREGLQIISAPKLEELLQDKEAQGFIYDKSWKEGKDDPWLVFHTSGTTGYPKPITYTHRMMATPDVAVKLTGDDESHMHHYAFKRWYTPLPMIHFVGMLIVLSMTTFVQTVVVLGPSKVPPTEKTLNDIFKFGRVDGALLVPAIIDRLCRDPSGLAALKSLEYVHYAGAPLGANSGKKLAPFVKLVPCIGSTEVGGYFHKVRNETEDWDYIEFNTSAGAEFEPRPGNLFELVFVRRPECAAMQQIFLLYPDRDRFETNDLWTEHPTRKGLFKIVGRTDDYIPLSHGDGLYASTVEREIERHELVQAALVGGHGQPKPVLLIETIPEARIQGSHAEFVQSLLPYLEKSNALCHDSVRILPGLVLLAKPEKPFVRTLKGSVARIPSLSLYEQEIADAYSSIL</sequence>
<keyword evidence="1" id="KW-0596">Phosphopantetheine</keyword>
<dbReference type="Gene3D" id="3.40.50.12780">
    <property type="entry name" value="N-terminal domain of ligase-like"/>
    <property type="match status" value="1"/>
</dbReference>
<protein>
    <submittedName>
        <fullName evidence="4">Ed90bfb5-138f-4d87-965a-24d9ab5b1767</fullName>
    </submittedName>
</protein>
<dbReference type="Pfam" id="PF00501">
    <property type="entry name" value="AMP-binding"/>
    <property type="match status" value="1"/>
</dbReference>
<evidence type="ECO:0000256" key="2">
    <source>
        <dbReference type="ARBA" id="ARBA00022553"/>
    </source>
</evidence>
<accession>A0A8H2ZSL9</accession>
<proteinExistence type="predicted"/>
<dbReference type="Proteomes" id="UP000624404">
    <property type="component" value="Unassembled WGS sequence"/>
</dbReference>
<dbReference type="InterPro" id="IPR051414">
    <property type="entry name" value="Adenylate-forming_Reductase"/>
</dbReference>
<gene>
    <name evidence="4" type="ORF">SCLTRI_LOCUS4813</name>
</gene>
<dbReference type="OrthoDB" id="429813at2759"/>